<evidence type="ECO:0000256" key="3">
    <source>
        <dbReference type="ARBA" id="ARBA00022989"/>
    </source>
</evidence>
<evidence type="ECO:0000256" key="4">
    <source>
        <dbReference type="ARBA" id="ARBA00023136"/>
    </source>
</evidence>
<dbReference type="STRING" id="907348.TresaDRAFT_2740"/>
<feature type="transmembrane region" description="Helical" evidence="5">
    <location>
        <begin position="112"/>
        <end position="131"/>
    </location>
</feature>
<dbReference type="PANTHER" id="PTHR21016">
    <property type="entry name" value="BETA-AMYLOID BINDING PROTEIN-RELATED"/>
    <property type="match status" value="1"/>
</dbReference>
<comment type="subcellular location">
    <subcellularLocation>
        <location evidence="1">Membrane</location>
        <topology evidence="1">Multi-pass membrane protein</topology>
    </subcellularLocation>
</comment>
<dbReference type="PANTHER" id="PTHR21016:SF25">
    <property type="entry name" value="TM2 DOMAIN-CONTAINING PROTEIN DDB_G0277895-RELATED"/>
    <property type="match status" value="1"/>
</dbReference>
<proteinExistence type="predicted"/>
<dbReference type="EMBL" id="AGRW01000023">
    <property type="protein sequence ID" value="EIC03122.1"/>
    <property type="molecule type" value="Genomic_DNA"/>
</dbReference>
<keyword evidence="8" id="KW-1185">Reference proteome</keyword>
<keyword evidence="2 5" id="KW-0812">Transmembrane</keyword>
<reference evidence="7 8" key="1">
    <citation type="submission" date="2011-09" db="EMBL/GenBank/DDBJ databases">
        <title>The draft genome of Treponema saccharophilum DSM 2985.</title>
        <authorList>
            <consortium name="US DOE Joint Genome Institute (JGI-PGF)"/>
            <person name="Lucas S."/>
            <person name="Copeland A."/>
            <person name="Lapidus A."/>
            <person name="Glavina del Rio T."/>
            <person name="Dalin E."/>
            <person name="Tice H."/>
            <person name="Bruce D."/>
            <person name="Goodwin L."/>
            <person name="Pitluck S."/>
            <person name="Peters L."/>
            <person name="Kyrpides N."/>
            <person name="Mavromatis K."/>
            <person name="Ivanova N."/>
            <person name="Markowitz V."/>
            <person name="Cheng J.-F."/>
            <person name="Hugenholtz P."/>
            <person name="Woyke T."/>
            <person name="Wu D."/>
            <person name="Gronow S."/>
            <person name="Wellnitz S."/>
            <person name="Brambilla E."/>
            <person name="Klenk H.-P."/>
            <person name="Eisen J.A."/>
        </authorList>
    </citation>
    <scope>NUCLEOTIDE SEQUENCE [LARGE SCALE GENOMIC DNA]</scope>
    <source>
        <strain evidence="7 8">DSM 2985</strain>
    </source>
</reference>
<dbReference type="GO" id="GO:0016020">
    <property type="term" value="C:membrane"/>
    <property type="evidence" value="ECO:0007669"/>
    <property type="project" value="UniProtKB-SubCell"/>
</dbReference>
<dbReference type="eggNOG" id="COG2314">
    <property type="taxonomic scope" value="Bacteria"/>
</dbReference>
<evidence type="ECO:0000256" key="5">
    <source>
        <dbReference type="SAM" id="Phobius"/>
    </source>
</evidence>
<protein>
    <recommendedName>
        <fullName evidence="6">TM2 domain-containing protein</fullName>
    </recommendedName>
</protein>
<sequence>MPMGANDVYYCDECGRAIYPGVQCWSSEVTGGRADYGGDMGGRAKAFCSEYCLERAKARILGRSTSCSGSSSSGSSGRAYFTRKEFKKLEEAGKTLQECADAIGIKSDKNKWVTFVLCFFLGAGGAHQFYTGHIKKGFLYLFTGALFMVGWFVDIILILTNRFRDANQYLVK</sequence>
<dbReference type="InterPro" id="IPR007829">
    <property type="entry name" value="TM2"/>
</dbReference>
<dbReference type="Proteomes" id="UP000003571">
    <property type="component" value="Unassembled WGS sequence"/>
</dbReference>
<feature type="domain" description="TM2" evidence="6">
    <location>
        <begin position="108"/>
        <end position="156"/>
    </location>
</feature>
<dbReference type="Pfam" id="PF05154">
    <property type="entry name" value="TM2"/>
    <property type="match status" value="1"/>
</dbReference>
<name>H7EH55_9SPIR</name>
<accession>H7EH55</accession>
<organism evidence="7 8">
    <name type="scientific">Treponema saccharophilum DSM 2985</name>
    <dbReference type="NCBI Taxonomy" id="907348"/>
    <lineage>
        <taxon>Bacteria</taxon>
        <taxon>Pseudomonadati</taxon>
        <taxon>Spirochaetota</taxon>
        <taxon>Spirochaetia</taxon>
        <taxon>Spirochaetales</taxon>
        <taxon>Treponemataceae</taxon>
        <taxon>Treponema</taxon>
    </lineage>
</organism>
<evidence type="ECO:0000256" key="1">
    <source>
        <dbReference type="ARBA" id="ARBA00004141"/>
    </source>
</evidence>
<comment type="caution">
    <text evidence="7">The sequence shown here is derived from an EMBL/GenBank/DDBJ whole genome shotgun (WGS) entry which is preliminary data.</text>
</comment>
<feature type="transmembrane region" description="Helical" evidence="5">
    <location>
        <begin position="137"/>
        <end position="159"/>
    </location>
</feature>
<evidence type="ECO:0000256" key="2">
    <source>
        <dbReference type="ARBA" id="ARBA00022692"/>
    </source>
</evidence>
<evidence type="ECO:0000259" key="6">
    <source>
        <dbReference type="Pfam" id="PF05154"/>
    </source>
</evidence>
<keyword evidence="4 5" id="KW-0472">Membrane</keyword>
<dbReference type="InterPro" id="IPR050932">
    <property type="entry name" value="TM2D1-3-like"/>
</dbReference>
<dbReference type="AlphaFoldDB" id="H7EH55"/>
<keyword evidence="3 5" id="KW-1133">Transmembrane helix</keyword>
<evidence type="ECO:0000313" key="7">
    <source>
        <dbReference type="EMBL" id="EIC03122.1"/>
    </source>
</evidence>
<evidence type="ECO:0000313" key="8">
    <source>
        <dbReference type="Proteomes" id="UP000003571"/>
    </source>
</evidence>
<gene>
    <name evidence="7" type="ORF">TresaDRAFT_2740</name>
</gene>